<feature type="region of interest" description="Disordered" evidence="7">
    <location>
        <begin position="176"/>
        <end position="222"/>
    </location>
</feature>
<protein>
    <recommendedName>
        <fullName evidence="8">EGF-like domain-containing protein</fullName>
    </recommendedName>
</protein>
<dbReference type="AlphaFoldDB" id="A0AAD9JPL6"/>
<dbReference type="PROSITE" id="PS00022">
    <property type="entry name" value="EGF_1"/>
    <property type="match status" value="1"/>
</dbReference>
<name>A0AAD9JPL6_9ANNE</name>
<evidence type="ECO:0000256" key="2">
    <source>
        <dbReference type="ARBA" id="ARBA00022729"/>
    </source>
</evidence>
<dbReference type="InterPro" id="IPR000742">
    <property type="entry name" value="EGF"/>
</dbReference>
<evidence type="ECO:0000313" key="9">
    <source>
        <dbReference type="EMBL" id="KAK2155790.1"/>
    </source>
</evidence>
<feature type="compositionally biased region" description="Basic and acidic residues" evidence="7">
    <location>
        <begin position="190"/>
        <end position="203"/>
    </location>
</feature>
<sequence length="222" mass="23992">MANLNKRRTPTTTSTVSSGGLAVKYPALGANGRRFEPHESCHPVVSEKFFCYESNVEMDVIWTCDEVLDCTDPNDEDPEVCNNITCPQDPCSSMPCLNGGTCNRITDFDYQCICPDGFDGDNCSAINTVTVGVVSAVGGVTAANTGCMVYAWYKDVKKKADALKAKAAKLKKKAKSVKNVAAKKGTGNNEETKRLLDKTDIESQKSPGLNRPITISNRQPPV</sequence>
<dbReference type="SMART" id="SM00181">
    <property type="entry name" value="EGF"/>
    <property type="match status" value="1"/>
</dbReference>
<feature type="compositionally biased region" description="Polar residues" evidence="7">
    <location>
        <begin position="213"/>
        <end position="222"/>
    </location>
</feature>
<dbReference type="PROSITE" id="PS50026">
    <property type="entry name" value="EGF_3"/>
    <property type="match status" value="1"/>
</dbReference>
<evidence type="ECO:0000313" key="10">
    <source>
        <dbReference type="Proteomes" id="UP001208570"/>
    </source>
</evidence>
<dbReference type="EMBL" id="JAODUP010000231">
    <property type="protein sequence ID" value="KAK2155790.1"/>
    <property type="molecule type" value="Genomic_DNA"/>
</dbReference>
<gene>
    <name evidence="9" type="ORF">LSH36_231g02038</name>
</gene>
<keyword evidence="4 6" id="KW-1015">Disulfide bond</keyword>
<dbReference type="CDD" id="cd00054">
    <property type="entry name" value="EGF_CA"/>
    <property type="match status" value="1"/>
</dbReference>
<dbReference type="Pfam" id="PF00008">
    <property type="entry name" value="EGF"/>
    <property type="match status" value="1"/>
</dbReference>
<dbReference type="PROSITE" id="PS01186">
    <property type="entry name" value="EGF_2"/>
    <property type="match status" value="1"/>
</dbReference>
<reference evidence="9" key="1">
    <citation type="journal article" date="2023" name="Mol. Biol. Evol.">
        <title>Third-Generation Sequencing Reveals the Adaptive Role of the Epigenome in Three Deep-Sea Polychaetes.</title>
        <authorList>
            <person name="Perez M."/>
            <person name="Aroh O."/>
            <person name="Sun Y."/>
            <person name="Lan Y."/>
            <person name="Juniper S.K."/>
            <person name="Young C.R."/>
            <person name="Angers B."/>
            <person name="Qian P.Y."/>
        </authorList>
    </citation>
    <scope>NUCLEOTIDE SEQUENCE</scope>
    <source>
        <strain evidence="9">P08H-3</strain>
    </source>
</reference>
<evidence type="ECO:0000256" key="6">
    <source>
        <dbReference type="PROSITE-ProRule" id="PRU00076"/>
    </source>
</evidence>
<evidence type="ECO:0000256" key="3">
    <source>
        <dbReference type="ARBA" id="ARBA00022737"/>
    </source>
</evidence>
<proteinExistence type="predicted"/>
<evidence type="ECO:0000256" key="5">
    <source>
        <dbReference type="ARBA" id="ARBA00023180"/>
    </source>
</evidence>
<dbReference type="Gene3D" id="2.10.25.10">
    <property type="entry name" value="Laminin"/>
    <property type="match status" value="1"/>
</dbReference>
<evidence type="ECO:0000256" key="4">
    <source>
        <dbReference type="ARBA" id="ARBA00023157"/>
    </source>
</evidence>
<comment type="caution">
    <text evidence="9">The sequence shown here is derived from an EMBL/GenBank/DDBJ whole genome shotgun (WGS) entry which is preliminary data.</text>
</comment>
<keyword evidence="3" id="KW-0677">Repeat</keyword>
<keyword evidence="2" id="KW-0732">Signal</keyword>
<dbReference type="SUPFAM" id="SSF57196">
    <property type="entry name" value="EGF/Laminin"/>
    <property type="match status" value="1"/>
</dbReference>
<evidence type="ECO:0000259" key="8">
    <source>
        <dbReference type="PROSITE" id="PS50026"/>
    </source>
</evidence>
<keyword evidence="1 6" id="KW-0245">EGF-like domain</keyword>
<dbReference type="Proteomes" id="UP001208570">
    <property type="component" value="Unassembled WGS sequence"/>
</dbReference>
<dbReference type="FunFam" id="2.10.25.10:FF:000255">
    <property type="entry name" value="Sushi, nidogen and EGF-like domains 1"/>
    <property type="match status" value="1"/>
</dbReference>
<accession>A0AAD9JPL6</accession>
<keyword evidence="5" id="KW-0325">Glycoprotein</keyword>
<comment type="caution">
    <text evidence="6">Lacks conserved residue(s) required for the propagation of feature annotation.</text>
</comment>
<feature type="domain" description="EGF-like" evidence="8">
    <location>
        <begin position="87"/>
        <end position="124"/>
    </location>
</feature>
<feature type="disulfide bond" evidence="6">
    <location>
        <begin position="114"/>
        <end position="123"/>
    </location>
</feature>
<evidence type="ECO:0000256" key="7">
    <source>
        <dbReference type="SAM" id="MobiDB-lite"/>
    </source>
</evidence>
<evidence type="ECO:0000256" key="1">
    <source>
        <dbReference type="ARBA" id="ARBA00022536"/>
    </source>
</evidence>
<keyword evidence="10" id="KW-1185">Reference proteome</keyword>
<organism evidence="9 10">
    <name type="scientific">Paralvinella palmiformis</name>
    <dbReference type="NCBI Taxonomy" id="53620"/>
    <lineage>
        <taxon>Eukaryota</taxon>
        <taxon>Metazoa</taxon>
        <taxon>Spiralia</taxon>
        <taxon>Lophotrochozoa</taxon>
        <taxon>Annelida</taxon>
        <taxon>Polychaeta</taxon>
        <taxon>Sedentaria</taxon>
        <taxon>Canalipalpata</taxon>
        <taxon>Terebellida</taxon>
        <taxon>Terebelliformia</taxon>
        <taxon>Alvinellidae</taxon>
        <taxon>Paralvinella</taxon>
    </lineage>
</organism>